<dbReference type="EMBL" id="GL442872">
    <property type="protein sequence ID" value="EFN62849.1"/>
    <property type="molecule type" value="Genomic_DNA"/>
</dbReference>
<sequence>MGLTLGSPVDSPKEYGKENQHDVQILAQNDVRILAAKATVTPLLVFDIDQEIDAPTDNNRITPVFDLSSSSESQELTTGLHEPAAAK</sequence>
<proteinExistence type="predicted"/>
<organism evidence="3">
    <name type="scientific">Camponotus floridanus</name>
    <name type="common">Florida carpenter ant</name>
    <dbReference type="NCBI Taxonomy" id="104421"/>
    <lineage>
        <taxon>Eukaryota</taxon>
        <taxon>Metazoa</taxon>
        <taxon>Ecdysozoa</taxon>
        <taxon>Arthropoda</taxon>
        <taxon>Hexapoda</taxon>
        <taxon>Insecta</taxon>
        <taxon>Pterygota</taxon>
        <taxon>Neoptera</taxon>
        <taxon>Endopterygota</taxon>
        <taxon>Hymenoptera</taxon>
        <taxon>Apocrita</taxon>
        <taxon>Aculeata</taxon>
        <taxon>Formicoidea</taxon>
        <taxon>Formicidae</taxon>
        <taxon>Formicinae</taxon>
        <taxon>Camponotus</taxon>
    </lineage>
</organism>
<evidence type="ECO:0000313" key="2">
    <source>
        <dbReference type="EMBL" id="EFN62849.1"/>
    </source>
</evidence>
<feature type="region of interest" description="Disordered" evidence="1">
    <location>
        <begin position="65"/>
        <end position="87"/>
    </location>
</feature>
<reference evidence="2 3" key="1">
    <citation type="journal article" date="2010" name="Science">
        <title>Genomic comparison of the ants Camponotus floridanus and Harpegnathos saltator.</title>
        <authorList>
            <person name="Bonasio R."/>
            <person name="Zhang G."/>
            <person name="Ye C."/>
            <person name="Mutti N.S."/>
            <person name="Fang X."/>
            <person name="Qin N."/>
            <person name="Donahue G."/>
            <person name="Yang P."/>
            <person name="Li Q."/>
            <person name="Li C."/>
            <person name="Zhang P."/>
            <person name="Huang Z."/>
            <person name="Berger S.L."/>
            <person name="Reinberg D."/>
            <person name="Wang J."/>
            <person name="Liebig J."/>
        </authorList>
    </citation>
    <scope>NUCLEOTIDE SEQUENCE [LARGE SCALE GENOMIC DNA]</scope>
    <source>
        <strain evidence="3">C129</strain>
    </source>
</reference>
<evidence type="ECO:0000256" key="1">
    <source>
        <dbReference type="SAM" id="MobiDB-lite"/>
    </source>
</evidence>
<name>E2AUQ0_CAMFO</name>
<dbReference type="Proteomes" id="UP000000311">
    <property type="component" value="Unassembled WGS sequence"/>
</dbReference>
<keyword evidence="3" id="KW-1185">Reference proteome</keyword>
<feature type="compositionally biased region" description="Basic and acidic residues" evidence="1">
    <location>
        <begin position="11"/>
        <end position="20"/>
    </location>
</feature>
<feature type="region of interest" description="Disordered" evidence="1">
    <location>
        <begin position="1"/>
        <end position="20"/>
    </location>
</feature>
<dbReference type="AlphaFoldDB" id="E2AUQ0"/>
<accession>E2AUQ0</accession>
<dbReference type="InParanoid" id="E2AUQ0"/>
<evidence type="ECO:0000313" key="3">
    <source>
        <dbReference type="Proteomes" id="UP000000311"/>
    </source>
</evidence>
<protein>
    <submittedName>
        <fullName evidence="2">Uncharacterized protein</fullName>
    </submittedName>
</protein>
<gene>
    <name evidence="2" type="ORF">EAG_11798</name>
</gene>